<evidence type="ECO:0000313" key="1">
    <source>
        <dbReference type="Proteomes" id="UP000887576"/>
    </source>
</evidence>
<reference evidence="2" key="1">
    <citation type="submission" date="2022-11" db="UniProtKB">
        <authorList>
            <consortium name="WormBaseParasite"/>
        </authorList>
    </citation>
    <scope>IDENTIFICATION</scope>
</reference>
<proteinExistence type="predicted"/>
<dbReference type="Proteomes" id="UP000887576">
    <property type="component" value="Unplaced"/>
</dbReference>
<evidence type="ECO:0000313" key="2">
    <source>
        <dbReference type="WBParaSite" id="JU765_v2.g1497.t1"/>
    </source>
</evidence>
<protein>
    <submittedName>
        <fullName evidence="2">Uncharacterized protein</fullName>
    </submittedName>
</protein>
<accession>A0AC34QBV8</accession>
<name>A0AC34QBV8_9BILA</name>
<dbReference type="WBParaSite" id="JU765_v2.g1497.t1">
    <property type="protein sequence ID" value="JU765_v2.g1497.t1"/>
    <property type="gene ID" value="JU765_v2.g1497"/>
</dbReference>
<organism evidence="1 2">
    <name type="scientific">Panagrolaimus sp. JU765</name>
    <dbReference type="NCBI Taxonomy" id="591449"/>
    <lineage>
        <taxon>Eukaryota</taxon>
        <taxon>Metazoa</taxon>
        <taxon>Ecdysozoa</taxon>
        <taxon>Nematoda</taxon>
        <taxon>Chromadorea</taxon>
        <taxon>Rhabditida</taxon>
        <taxon>Tylenchina</taxon>
        <taxon>Panagrolaimomorpha</taxon>
        <taxon>Panagrolaimoidea</taxon>
        <taxon>Panagrolaimidae</taxon>
        <taxon>Panagrolaimus</taxon>
    </lineage>
</organism>
<sequence>GDKIFNNKNPEAFKDLVKDLVNVAEKNLHGSRSLMSEISKELRPALLASGFKTDFLIKMLRKNKFNLFQERIQKPHPIASWQLWWRKTRHVF</sequence>